<reference evidence="2 3" key="1">
    <citation type="submission" date="2021-01" db="EMBL/GenBank/DDBJ databases">
        <title>Chryseolinea sp. Jin1 Genome sequencing and assembly.</title>
        <authorList>
            <person name="Kim I."/>
        </authorList>
    </citation>
    <scope>NUCLEOTIDE SEQUENCE [LARGE SCALE GENOMIC DNA]</scope>
    <source>
        <strain evidence="2 3">Jin1</strain>
    </source>
</reference>
<accession>A0ABS1KNL2</accession>
<dbReference type="EMBL" id="JAERRB010000002">
    <property type="protein sequence ID" value="MBL0741026.1"/>
    <property type="molecule type" value="Genomic_DNA"/>
</dbReference>
<evidence type="ECO:0000313" key="2">
    <source>
        <dbReference type="EMBL" id="MBL0741026.1"/>
    </source>
</evidence>
<dbReference type="InterPro" id="IPR000415">
    <property type="entry name" value="Nitroreductase-like"/>
</dbReference>
<dbReference type="Proteomes" id="UP000613030">
    <property type="component" value="Unassembled WGS sequence"/>
</dbReference>
<evidence type="ECO:0000259" key="1">
    <source>
        <dbReference type="Pfam" id="PF00881"/>
    </source>
</evidence>
<sequence length="94" mass="10176">MILIAAPKENEWAALDIGMCAQNIMLSASAAGLCTCPVGLGKFIERTNLYSLLDIADADQVLIGIALGYGAEKPKVPERKKENVFYVRHGVRGR</sequence>
<gene>
    <name evidence="2" type="ORF">JI741_07330</name>
</gene>
<dbReference type="Gene3D" id="3.40.109.10">
    <property type="entry name" value="NADH Oxidase"/>
    <property type="match status" value="1"/>
</dbReference>
<organism evidence="2 3">
    <name type="scientific">Chryseolinea lacunae</name>
    <dbReference type="NCBI Taxonomy" id="2801331"/>
    <lineage>
        <taxon>Bacteria</taxon>
        <taxon>Pseudomonadati</taxon>
        <taxon>Bacteroidota</taxon>
        <taxon>Cytophagia</taxon>
        <taxon>Cytophagales</taxon>
        <taxon>Fulvivirgaceae</taxon>
        <taxon>Chryseolinea</taxon>
    </lineage>
</organism>
<proteinExistence type="predicted"/>
<keyword evidence="3" id="KW-1185">Reference proteome</keyword>
<protein>
    <submittedName>
        <fullName evidence="2">Nitroreductase family protein</fullName>
    </submittedName>
</protein>
<dbReference type="InterPro" id="IPR029479">
    <property type="entry name" value="Nitroreductase"/>
</dbReference>
<dbReference type="SUPFAM" id="SSF55469">
    <property type="entry name" value="FMN-dependent nitroreductase-like"/>
    <property type="match status" value="1"/>
</dbReference>
<dbReference type="RefSeq" id="WP_202008390.1">
    <property type="nucleotide sequence ID" value="NZ_JAERRB010000002.1"/>
</dbReference>
<feature type="domain" description="Nitroreductase" evidence="1">
    <location>
        <begin position="5"/>
        <end position="69"/>
    </location>
</feature>
<dbReference type="Pfam" id="PF00881">
    <property type="entry name" value="Nitroreductase"/>
    <property type="match status" value="1"/>
</dbReference>
<name>A0ABS1KNL2_9BACT</name>
<evidence type="ECO:0000313" key="3">
    <source>
        <dbReference type="Proteomes" id="UP000613030"/>
    </source>
</evidence>
<comment type="caution">
    <text evidence="2">The sequence shown here is derived from an EMBL/GenBank/DDBJ whole genome shotgun (WGS) entry which is preliminary data.</text>
</comment>